<dbReference type="RefSeq" id="XP_066831307.1">
    <property type="nucleotide sequence ID" value="XM_066974582.1"/>
</dbReference>
<comment type="pathway">
    <text evidence="1 9">Carbohydrate acid metabolism; D-gluconate degradation.</text>
</comment>
<evidence type="ECO:0000256" key="2">
    <source>
        <dbReference type="ARBA" id="ARBA00008420"/>
    </source>
</evidence>
<evidence type="ECO:0000256" key="7">
    <source>
        <dbReference type="ARBA" id="ARBA00022840"/>
    </source>
</evidence>
<keyword evidence="6 9" id="KW-0418">Kinase</keyword>
<keyword evidence="4 9" id="KW-0808">Transferase</keyword>
<dbReference type="CDD" id="cd02021">
    <property type="entry name" value="GntK"/>
    <property type="match status" value="1"/>
</dbReference>
<dbReference type="EC" id="2.7.1.12" evidence="3 9"/>
<dbReference type="NCBIfam" id="TIGR01313">
    <property type="entry name" value="therm_gnt_kin"/>
    <property type="match status" value="1"/>
</dbReference>
<organism evidence="10 11">
    <name type="scientific">Lodderomyces beijingensis</name>
    <dbReference type="NCBI Taxonomy" id="1775926"/>
    <lineage>
        <taxon>Eukaryota</taxon>
        <taxon>Fungi</taxon>
        <taxon>Dikarya</taxon>
        <taxon>Ascomycota</taxon>
        <taxon>Saccharomycotina</taxon>
        <taxon>Pichiomycetes</taxon>
        <taxon>Debaryomycetaceae</taxon>
        <taxon>Candida/Lodderomyces clade</taxon>
        <taxon>Lodderomyces</taxon>
    </lineage>
</organism>
<dbReference type="Proteomes" id="UP001497383">
    <property type="component" value="Chromosome 5"/>
</dbReference>
<keyword evidence="7 9" id="KW-0067">ATP-binding</keyword>
<evidence type="ECO:0000256" key="4">
    <source>
        <dbReference type="ARBA" id="ARBA00022679"/>
    </source>
</evidence>
<name>A0ABP0ZSF1_9ASCO</name>
<proteinExistence type="inferred from homology"/>
<dbReference type="Pfam" id="PF01202">
    <property type="entry name" value="SKI"/>
    <property type="match status" value="1"/>
</dbReference>
<evidence type="ECO:0000313" key="11">
    <source>
        <dbReference type="Proteomes" id="UP001497383"/>
    </source>
</evidence>
<evidence type="ECO:0000256" key="3">
    <source>
        <dbReference type="ARBA" id="ARBA00012054"/>
    </source>
</evidence>
<comment type="similarity">
    <text evidence="2 9">Belongs to the gluconokinase GntK/GntV family.</text>
</comment>
<dbReference type="EMBL" id="OZ022409">
    <property type="protein sequence ID" value="CAK9440269.1"/>
    <property type="molecule type" value="Genomic_DNA"/>
</dbReference>
<keyword evidence="5 9" id="KW-0547">Nucleotide-binding</keyword>
<dbReference type="PANTHER" id="PTHR43442">
    <property type="entry name" value="GLUCONOKINASE-RELATED"/>
    <property type="match status" value="1"/>
</dbReference>
<evidence type="ECO:0000256" key="8">
    <source>
        <dbReference type="ARBA" id="ARBA00048090"/>
    </source>
</evidence>
<evidence type="ECO:0000256" key="5">
    <source>
        <dbReference type="ARBA" id="ARBA00022741"/>
    </source>
</evidence>
<keyword evidence="11" id="KW-1185">Reference proteome</keyword>
<evidence type="ECO:0000256" key="9">
    <source>
        <dbReference type="RuleBase" id="RU363066"/>
    </source>
</evidence>
<dbReference type="GeneID" id="92209565"/>
<reference evidence="10 11" key="1">
    <citation type="submission" date="2024-03" db="EMBL/GenBank/DDBJ databases">
        <authorList>
            <person name="Brejova B."/>
        </authorList>
    </citation>
    <scope>NUCLEOTIDE SEQUENCE [LARGE SCALE GENOMIC DNA]</scope>
    <source>
        <strain evidence="10 11">CBS 14171</strain>
    </source>
</reference>
<gene>
    <name evidence="10" type="ORF">LODBEIA_P43690</name>
</gene>
<dbReference type="InterPro" id="IPR027417">
    <property type="entry name" value="P-loop_NTPase"/>
</dbReference>
<comment type="catalytic activity">
    <reaction evidence="8 9">
        <text>D-gluconate + ATP = 6-phospho-D-gluconate + ADP + H(+)</text>
        <dbReference type="Rhea" id="RHEA:19433"/>
        <dbReference type="ChEBI" id="CHEBI:15378"/>
        <dbReference type="ChEBI" id="CHEBI:18391"/>
        <dbReference type="ChEBI" id="CHEBI:30616"/>
        <dbReference type="ChEBI" id="CHEBI:58759"/>
        <dbReference type="ChEBI" id="CHEBI:456216"/>
        <dbReference type="EC" id="2.7.1.12"/>
    </reaction>
</comment>
<dbReference type="InterPro" id="IPR006001">
    <property type="entry name" value="Therm_gnt_kin"/>
</dbReference>
<protein>
    <recommendedName>
        <fullName evidence="3 9">Gluconokinase</fullName>
        <ecNumber evidence="3 9">2.7.1.12</ecNumber>
    </recommendedName>
</protein>
<accession>A0ABP0ZSF1</accession>
<evidence type="ECO:0000256" key="1">
    <source>
        <dbReference type="ARBA" id="ARBA00004875"/>
    </source>
</evidence>
<sequence>MVTVIVVGGPAGTGKTTQGVLLSQYYQCPFIEGDQLHPQSNIDKMSRGEALTDEDRWGWLAQISKVASTKAQSDPSHLSVVSCSMLKRKYREYIKQQAAAAGGGGGPDIKFRFVFLYTNFDELMERVGARVGHFMKSDMVRSQYEIMEIPHGGELLQNGGEAVAVDTSGKSRETIFKEVLGDFELPDEDKRQEPVK</sequence>
<dbReference type="SUPFAM" id="SSF52540">
    <property type="entry name" value="P-loop containing nucleoside triphosphate hydrolases"/>
    <property type="match status" value="1"/>
</dbReference>
<evidence type="ECO:0000256" key="6">
    <source>
        <dbReference type="ARBA" id="ARBA00022777"/>
    </source>
</evidence>
<dbReference type="PANTHER" id="PTHR43442:SF3">
    <property type="entry name" value="GLUCONOKINASE-RELATED"/>
    <property type="match status" value="1"/>
</dbReference>
<evidence type="ECO:0000313" key="10">
    <source>
        <dbReference type="EMBL" id="CAK9440269.1"/>
    </source>
</evidence>
<dbReference type="Gene3D" id="3.40.50.300">
    <property type="entry name" value="P-loop containing nucleotide triphosphate hydrolases"/>
    <property type="match status" value="1"/>
</dbReference>
<dbReference type="InterPro" id="IPR031322">
    <property type="entry name" value="Shikimate/glucono_kinase"/>
</dbReference>